<dbReference type="EC" id="2.6.1.85" evidence="1"/>
<dbReference type="NCBIfam" id="TIGR00553">
    <property type="entry name" value="pabB"/>
    <property type="match status" value="1"/>
</dbReference>
<feature type="domain" description="Chorismate-utilising enzyme C-terminal" evidence="3">
    <location>
        <begin position="196"/>
        <end position="454"/>
    </location>
</feature>
<evidence type="ECO:0000259" key="4">
    <source>
        <dbReference type="Pfam" id="PF04715"/>
    </source>
</evidence>
<dbReference type="InterPro" id="IPR015890">
    <property type="entry name" value="Chorismate_C"/>
</dbReference>
<accession>A0A520MH01</accession>
<proteinExistence type="predicted"/>
<dbReference type="InterPro" id="IPR005801">
    <property type="entry name" value="ADC_synthase"/>
</dbReference>
<dbReference type="Gene3D" id="3.60.120.10">
    <property type="entry name" value="Anthranilate synthase"/>
    <property type="match status" value="1"/>
</dbReference>
<dbReference type="PANTHER" id="PTHR11236">
    <property type="entry name" value="AMINOBENZOATE/ANTHRANILATE SYNTHASE"/>
    <property type="match status" value="1"/>
</dbReference>
<dbReference type="GO" id="GO:0009396">
    <property type="term" value="P:folic acid-containing compound biosynthetic process"/>
    <property type="evidence" value="ECO:0007669"/>
    <property type="project" value="InterPro"/>
</dbReference>
<comment type="caution">
    <text evidence="5">The sequence shown here is derived from an EMBL/GenBank/DDBJ whole genome shotgun (WGS) entry which is preliminary data.</text>
</comment>
<feature type="domain" description="Anthranilate synthase component I N-terminal" evidence="4">
    <location>
        <begin position="18"/>
        <end position="147"/>
    </location>
</feature>
<dbReference type="Proteomes" id="UP000315889">
    <property type="component" value="Unassembled WGS sequence"/>
</dbReference>
<dbReference type="PRINTS" id="PR00095">
    <property type="entry name" value="ANTSNTHASEI"/>
</dbReference>
<dbReference type="GO" id="GO:0000162">
    <property type="term" value="P:L-tryptophan biosynthetic process"/>
    <property type="evidence" value="ECO:0007669"/>
    <property type="project" value="TreeGrafter"/>
</dbReference>
<evidence type="ECO:0000256" key="2">
    <source>
        <dbReference type="ARBA" id="ARBA00022679"/>
    </source>
</evidence>
<sequence length="467" mass="51519">MKSVTCHEIPYTSDCSGLFDAIRDMPEAIWLDSGRPTCSQGNIDIISSSADIIIETKGNTSTIFDSQGTSQSTRDPLVLAQEILKPLQPIQEGYENLAFTGGLLGFFGYDLGRRFIDIPDLTEEAVDLPDMRIGRFLWALIIDHDAKIAQIIVHEKCPAQLSSEVLKRLKKPEQMTCEVADEFTLTASFSATLGADEYLDNIEQIKEYINSGDCYQTNFAQHFSAPYSGDEWDAYLRLRKVVAAPYSVFWKWTDRAILSMSPERFLKVSKHESASGFTVETKPIKGTIPRGKSCEEDIKNAEILRNSQKDRAENVMIVDLLRNDLSKNCSPGSVNVPTLFALETFPNVHHLVSTVIGRLSPTSSALDVLRDAFPGGSITGAPKKRAMEIIEQLEPLKRSVYCGSIGYISSNGRMDTNIAIRTVIASNQSMHCWGGGGIVADSMPSEELAESINKISIIMTTLESIPA</sequence>
<name>A0A520MH01_9GAMM</name>
<dbReference type="AlphaFoldDB" id="A0A520MH01"/>
<dbReference type="Pfam" id="PF00425">
    <property type="entry name" value="Chorismate_bind"/>
    <property type="match status" value="1"/>
</dbReference>
<dbReference type="Pfam" id="PF04715">
    <property type="entry name" value="Anth_synt_I_N"/>
    <property type="match status" value="1"/>
</dbReference>
<dbReference type="InterPro" id="IPR006805">
    <property type="entry name" value="Anth_synth_I_N"/>
</dbReference>
<evidence type="ECO:0000313" key="5">
    <source>
        <dbReference type="EMBL" id="RZO20502.1"/>
    </source>
</evidence>
<dbReference type="EMBL" id="SHBP01000004">
    <property type="protein sequence ID" value="RZO20502.1"/>
    <property type="molecule type" value="Genomic_DNA"/>
</dbReference>
<reference evidence="5 6" key="1">
    <citation type="submission" date="2019-02" db="EMBL/GenBank/DDBJ databases">
        <title>Prokaryotic population dynamics and viral predation in marine succession experiment using metagenomics: the confinement effect.</title>
        <authorList>
            <person name="Haro-Moreno J.M."/>
            <person name="Rodriguez-Valera F."/>
            <person name="Lopez-Perez M."/>
        </authorList>
    </citation>
    <scope>NUCLEOTIDE SEQUENCE [LARGE SCALE GENOMIC DNA]</scope>
    <source>
        <strain evidence="5">MED-G170</strain>
    </source>
</reference>
<gene>
    <name evidence="5" type="primary">pabB</name>
    <name evidence="5" type="ORF">EVB03_04380</name>
</gene>
<dbReference type="GO" id="GO:0046820">
    <property type="term" value="F:4-amino-4-deoxychorismate synthase activity"/>
    <property type="evidence" value="ECO:0007669"/>
    <property type="project" value="UniProtKB-EC"/>
</dbReference>
<protein>
    <recommendedName>
        <fullName evidence="1">aminodeoxychorismate synthase</fullName>
        <ecNumber evidence="1">2.6.1.85</ecNumber>
    </recommendedName>
</protein>
<dbReference type="SUPFAM" id="SSF56322">
    <property type="entry name" value="ADC synthase"/>
    <property type="match status" value="1"/>
</dbReference>
<evidence type="ECO:0000259" key="3">
    <source>
        <dbReference type="Pfam" id="PF00425"/>
    </source>
</evidence>
<dbReference type="InterPro" id="IPR005802">
    <property type="entry name" value="ADC_synth_comp_1"/>
</dbReference>
<evidence type="ECO:0000256" key="1">
    <source>
        <dbReference type="ARBA" id="ARBA00013139"/>
    </source>
</evidence>
<keyword evidence="2 5" id="KW-0808">Transferase</keyword>
<dbReference type="PANTHER" id="PTHR11236:SF50">
    <property type="entry name" value="AMINODEOXYCHORISMATE SYNTHASE COMPONENT 1"/>
    <property type="match status" value="1"/>
</dbReference>
<organism evidence="5 6">
    <name type="scientific">SAR92 clade bacterium</name>
    <dbReference type="NCBI Taxonomy" id="2315479"/>
    <lineage>
        <taxon>Bacteria</taxon>
        <taxon>Pseudomonadati</taxon>
        <taxon>Pseudomonadota</taxon>
        <taxon>Gammaproteobacteria</taxon>
        <taxon>Cellvibrionales</taxon>
        <taxon>Porticoccaceae</taxon>
        <taxon>SAR92 clade</taxon>
    </lineage>
</organism>
<dbReference type="InterPro" id="IPR019999">
    <property type="entry name" value="Anth_synth_I-like"/>
</dbReference>
<evidence type="ECO:0000313" key="6">
    <source>
        <dbReference type="Proteomes" id="UP000315889"/>
    </source>
</evidence>
<keyword evidence="5" id="KW-0032">Aminotransferase</keyword>